<dbReference type="Pfam" id="PF00873">
    <property type="entry name" value="ACR_tran"/>
    <property type="match status" value="1"/>
</dbReference>
<dbReference type="Gene3D" id="1.20.1640.10">
    <property type="entry name" value="Multidrug efflux transporter AcrB transmembrane domain"/>
    <property type="match status" value="1"/>
</dbReference>
<evidence type="ECO:0000313" key="3">
    <source>
        <dbReference type="Proteomes" id="UP000016560"/>
    </source>
</evidence>
<gene>
    <name evidence="2" type="ORF">PA6_048_00080</name>
</gene>
<dbReference type="GO" id="GO:0005886">
    <property type="term" value="C:plasma membrane"/>
    <property type="evidence" value="ECO:0007669"/>
    <property type="project" value="TreeGrafter"/>
</dbReference>
<proteinExistence type="predicted"/>
<feature type="transmembrane region" description="Helical" evidence="1">
    <location>
        <begin position="38"/>
        <end position="57"/>
    </location>
</feature>
<dbReference type="InterPro" id="IPR001036">
    <property type="entry name" value="Acrflvin-R"/>
</dbReference>
<dbReference type="GO" id="GO:0042910">
    <property type="term" value="F:xenobiotic transmembrane transporter activity"/>
    <property type="evidence" value="ECO:0007669"/>
    <property type="project" value="TreeGrafter"/>
</dbReference>
<organism evidence="2 3">
    <name type="scientific">Aquipseudomonas alcaligenes (strain ATCC 14909 / DSM 50342 / CCUG 1425 / JCM 20561 / NBRC 14159 / NCIMB 9945 / NCTC 10367 / 1577)</name>
    <name type="common">Pseudomonas alcaligenes</name>
    <dbReference type="NCBI Taxonomy" id="1215092"/>
    <lineage>
        <taxon>Bacteria</taxon>
        <taxon>Pseudomonadati</taxon>
        <taxon>Pseudomonadota</taxon>
        <taxon>Gammaproteobacteria</taxon>
        <taxon>Pseudomonadales</taxon>
        <taxon>Pseudomonadaceae</taxon>
        <taxon>Aquipseudomonas</taxon>
    </lineage>
</organism>
<keyword evidence="1" id="KW-0472">Membrane</keyword>
<keyword evidence="1" id="KW-1133">Transmembrane helix</keyword>
<dbReference type="eggNOG" id="COG3696">
    <property type="taxonomic scope" value="Bacteria"/>
</dbReference>
<keyword evidence="1" id="KW-0812">Transmembrane</keyword>
<dbReference type="SUPFAM" id="SSF82866">
    <property type="entry name" value="Multidrug efflux transporter AcrB transmembrane domain"/>
    <property type="match status" value="1"/>
</dbReference>
<keyword evidence="3" id="KW-1185">Reference proteome</keyword>
<evidence type="ECO:0000313" key="2">
    <source>
        <dbReference type="EMBL" id="GAD64784.1"/>
    </source>
</evidence>
<feature type="transmembrane region" description="Helical" evidence="1">
    <location>
        <begin position="175"/>
        <end position="201"/>
    </location>
</feature>
<comment type="caution">
    <text evidence="2">The sequence shown here is derived from an EMBL/GenBank/DDBJ whole genome shotgun (WGS) entry which is preliminary data.</text>
</comment>
<dbReference type="Proteomes" id="UP000016560">
    <property type="component" value="Unassembled WGS sequence"/>
</dbReference>
<feature type="transmembrane region" description="Helical" evidence="1">
    <location>
        <begin position="64"/>
        <end position="84"/>
    </location>
</feature>
<feature type="transmembrane region" description="Helical" evidence="1">
    <location>
        <begin position="144"/>
        <end position="163"/>
    </location>
</feature>
<feature type="transmembrane region" description="Helical" evidence="1">
    <location>
        <begin position="90"/>
        <end position="114"/>
    </location>
</feature>
<protein>
    <submittedName>
        <fullName evidence="2">Uncharacterized protein</fullName>
    </submittedName>
</protein>
<evidence type="ECO:0000256" key="1">
    <source>
        <dbReference type="SAM" id="Phobius"/>
    </source>
</evidence>
<reference evidence="2" key="1">
    <citation type="submission" date="2024-09" db="EMBL/GenBank/DDBJ databases">
        <title>Whole genome shotgun sequence of Pseudomonas alcaligenes NBRC 14159.</title>
        <authorList>
            <person name="Yoshida I."/>
            <person name="Hosoyama A."/>
            <person name="Tsuchikane K."/>
            <person name="Noguchi M."/>
            <person name="Hirakata S."/>
            <person name="Ando Y."/>
            <person name="Ohji S."/>
            <person name="Yamazoe A."/>
            <person name="Yamazaki S."/>
            <person name="Fujita N."/>
        </authorList>
    </citation>
    <scope>NUCLEOTIDE SEQUENCE</scope>
    <source>
        <strain evidence="2">NBRC 14159</strain>
    </source>
</reference>
<dbReference type="EMBL" id="BATI01000048">
    <property type="protein sequence ID" value="GAD64784.1"/>
    <property type="molecule type" value="Genomic_DNA"/>
</dbReference>
<accession>U3B4J2</accession>
<name>U3B4J2_AQUA1</name>
<dbReference type="AlphaFoldDB" id="U3B4J2"/>
<dbReference type="PANTHER" id="PTHR32063">
    <property type="match status" value="1"/>
</dbReference>
<sequence>MCLYELQQRVSESVQPDAGMTISYSGQFEFLQRANARLTWVVPATLLIIFVLLYLTFNRLAEALLIMATLPFALTGGVWLLYWLGFNLSVATGVGFIALAGVSAEFGVIMLIYLQNAWHSRVEAGRTNNPALLESIREGAVLRVRPKVMTVAVIIAGLLPILWGEGAGSEVMKRIAAPMVGGMITAPLLSMLVLPAAYWLIRRRGQAK</sequence>
<dbReference type="PANTHER" id="PTHR32063:SF19">
    <property type="entry name" value="CATION EFFLUX SYSTEM PROTEIN CUSA"/>
    <property type="match status" value="1"/>
</dbReference>